<organism evidence="1 2">
    <name type="scientific">Papaver somniferum</name>
    <name type="common">Opium poppy</name>
    <dbReference type="NCBI Taxonomy" id="3469"/>
    <lineage>
        <taxon>Eukaryota</taxon>
        <taxon>Viridiplantae</taxon>
        <taxon>Streptophyta</taxon>
        <taxon>Embryophyta</taxon>
        <taxon>Tracheophyta</taxon>
        <taxon>Spermatophyta</taxon>
        <taxon>Magnoliopsida</taxon>
        <taxon>Ranunculales</taxon>
        <taxon>Papaveraceae</taxon>
        <taxon>Papaveroideae</taxon>
        <taxon>Papaver</taxon>
    </lineage>
</organism>
<dbReference type="EMBL" id="CM010715">
    <property type="protein sequence ID" value="RZC46224.1"/>
    <property type="molecule type" value="Genomic_DNA"/>
</dbReference>
<dbReference type="Gramene" id="RZC46224">
    <property type="protein sequence ID" value="RZC46224"/>
    <property type="gene ID" value="C5167_039176"/>
</dbReference>
<sequence length="116" mass="13325">LSAIANNNAVDFGGEVGYIKFLIEVKWENVQGSCLCFTIWSNSPQGIGWLQVPKDSEKVMLAKPIGQVWRKSKCSIRYLKTSSSILEYWVPSKYIITTYFYLTRCHFSCMGKMFFT</sequence>
<keyword evidence="2" id="KW-1185">Reference proteome</keyword>
<reference evidence="1 2" key="1">
    <citation type="journal article" date="2018" name="Science">
        <title>The opium poppy genome and morphinan production.</title>
        <authorList>
            <person name="Guo L."/>
            <person name="Winzer T."/>
            <person name="Yang X."/>
            <person name="Li Y."/>
            <person name="Ning Z."/>
            <person name="He Z."/>
            <person name="Teodor R."/>
            <person name="Lu Y."/>
            <person name="Bowser T.A."/>
            <person name="Graham I.A."/>
            <person name="Ye K."/>
        </authorList>
    </citation>
    <scope>NUCLEOTIDE SEQUENCE [LARGE SCALE GENOMIC DNA]</scope>
    <source>
        <strain evidence="2">cv. HN1</strain>
        <tissue evidence="1">Leaves</tissue>
    </source>
</reference>
<evidence type="ECO:0000313" key="2">
    <source>
        <dbReference type="Proteomes" id="UP000316621"/>
    </source>
</evidence>
<dbReference type="AlphaFoldDB" id="A0A4Y7IBK8"/>
<name>A0A4Y7IBK8_PAPSO</name>
<proteinExistence type="predicted"/>
<dbReference type="Proteomes" id="UP000316621">
    <property type="component" value="Chromosome 1"/>
</dbReference>
<accession>A0A4Y7IBK8</accession>
<gene>
    <name evidence="1" type="ORF">C5167_039176</name>
</gene>
<feature type="non-terminal residue" evidence="1">
    <location>
        <position position="1"/>
    </location>
</feature>
<protein>
    <submittedName>
        <fullName evidence="1">Uncharacterized protein</fullName>
    </submittedName>
</protein>
<evidence type="ECO:0000313" key="1">
    <source>
        <dbReference type="EMBL" id="RZC46224.1"/>
    </source>
</evidence>